<organism evidence="6 7">
    <name type="scientific">Herbiconiux oxytropis</name>
    <dbReference type="NCBI Taxonomy" id="2970915"/>
    <lineage>
        <taxon>Bacteria</taxon>
        <taxon>Bacillati</taxon>
        <taxon>Actinomycetota</taxon>
        <taxon>Actinomycetes</taxon>
        <taxon>Micrococcales</taxon>
        <taxon>Microbacteriaceae</taxon>
        <taxon>Herbiconiux</taxon>
    </lineage>
</organism>
<evidence type="ECO:0000256" key="5">
    <source>
        <dbReference type="ARBA" id="ARBA00023002"/>
    </source>
</evidence>
<dbReference type="InterPro" id="IPR036188">
    <property type="entry name" value="FAD/NAD-bd_sf"/>
</dbReference>
<dbReference type="PANTHER" id="PTHR43098">
    <property type="entry name" value="L-ORNITHINE N(5)-MONOOXYGENASE-RELATED"/>
    <property type="match status" value="1"/>
</dbReference>
<evidence type="ECO:0000256" key="1">
    <source>
        <dbReference type="ARBA" id="ARBA00010139"/>
    </source>
</evidence>
<comment type="caution">
    <text evidence="6">The sequence shown here is derived from an EMBL/GenBank/DDBJ whole genome shotgun (WGS) entry which is preliminary data.</text>
</comment>
<dbReference type="RefSeq" id="WP_259530818.1">
    <property type="nucleotide sequence ID" value="NZ_JANLCK010000014.1"/>
</dbReference>
<keyword evidence="3" id="KW-0274">FAD</keyword>
<dbReference type="Gene3D" id="3.50.50.60">
    <property type="entry name" value="FAD/NAD(P)-binding domain"/>
    <property type="match status" value="2"/>
</dbReference>
<evidence type="ECO:0000256" key="3">
    <source>
        <dbReference type="ARBA" id="ARBA00022827"/>
    </source>
</evidence>
<comment type="similarity">
    <text evidence="1">Belongs to the FAD-binding monooxygenase family.</text>
</comment>
<evidence type="ECO:0000256" key="2">
    <source>
        <dbReference type="ARBA" id="ARBA00022630"/>
    </source>
</evidence>
<reference evidence="6" key="1">
    <citation type="submission" date="2022-08" db="EMBL/GenBank/DDBJ databases">
        <authorList>
            <person name="Deng Y."/>
            <person name="Han X.-F."/>
            <person name="Zhang Y.-Q."/>
        </authorList>
    </citation>
    <scope>NUCLEOTIDE SEQUENCE</scope>
    <source>
        <strain evidence="6">CPCC 203407</strain>
    </source>
</reference>
<dbReference type="GO" id="GO:0050661">
    <property type="term" value="F:NADP binding"/>
    <property type="evidence" value="ECO:0007669"/>
    <property type="project" value="InterPro"/>
</dbReference>
<proteinExistence type="inferred from homology"/>
<gene>
    <name evidence="6" type="ORF">N1028_17915</name>
</gene>
<dbReference type="GO" id="GO:0050660">
    <property type="term" value="F:flavin adenine dinucleotide binding"/>
    <property type="evidence" value="ECO:0007669"/>
    <property type="project" value="InterPro"/>
</dbReference>
<keyword evidence="2" id="KW-0285">Flavoprotein</keyword>
<dbReference type="AlphaFoldDB" id="A0AA42BVU9"/>
<dbReference type="Pfam" id="PF00743">
    <property type="entry name" value="FMO-like"/>
    <property type="match status" value="1"/>
</dbReference>
<dbReference type="GO" id="GO:0004499">
    <property type="term" value="F:N,N-dimethylaniline monooxygenase activity"/>
    <property type="evidence" value="ECO:0007669"/>
    <property type="project" value="InterPro"/>
</dbReference>
<dbReference type="InterPro" id="IPR050775">
    <property type="entry name" value="FAD-binding_Monooxygenases"/>
</dbReference>
<dbReference type="SUPFAM" id="SSF51905">
    <property type="entry name" value="FAD/NAD(P)-binding domain"/>
    <property type="match status" value="2"/>
</dbReference>
<dbReference type="PANTHER" id="PTHR43098:SF5">
    <property type="entry name" value="DUAL-FUNCTIONAL MONOOXYGENASE_METHYLTRANSFERASE PSOF"/>
    <property type="match status" value="1"/>
</dbReference>
<sequence>MSNVATRPDVIEVDAVVIGGGFAGLYSVYALRENLGLTVQAFDNAGDVGGTWYWNRYPGARSDTEVNAYCYFFDKALYDDWKWSERYPRQSEILAYLGHVADRYDLRRSYQFSTQIESLLFDEETDRWLVATDKGQQFSARFLIEAVGLLSATNVPEFPGQENFRGEIYHTARWPHEEVELAGKRVGVIGTGSSGIQVISEIAPVVDHLTVFQRTPQWVVPSRHRPIDPELIDRIRGDYEGYHREVLYSTTAFGFEESAVSAESVDEAARHEAFEKVYDDGGGFQYMFKAFNDVGTSLVANKAATDVIEKRIRETVEDPIVAELLVPTDLYAKRPLCCDNYYEAYNRASTTLVDVKADPIVEFTEKGIRAGDVEYELDVIVLATGFDAVSGNQLRIYQQGRNGLTLQDKWRDRAYTYLGMMTADFPNMFMVYGPMGPFTNQPPVHEAQVNWIADAIKHTIDTGASTLEPTQKAEDDWMELCDTGAALTLFPKVNSWINGANIPGKPVVNYFFMGGMAAYMDLMDADRASEFGDHFLTDGHAARVRA</sequence>
<evidence type="ECO:0000313" key="6">
    <source>
        <dbReference type="EMBL" id="MCS5727776.1"/>
    </source>
</evidence>
<dbReference type="EMBL" id="JANLCK010000014">
    <property type="protein sequence ID" value="MCS5727776.1"/>
    <property type="molecule type" value="Genomic_DNA"/>
</dbReference>
<evidence type="ECO:0000256" key="4">
    <source>
        <dbReference type="ARBA" id="ARBA00022857"/>
    </source>
</evidence>
<accession>A0AA42BVU9</accession>
<keyword evidence="5" id="KW-0560">Oxidoreductase</keyword>
<keyword evidence="7" id="KW-1185">Reference proteome</keyword>
<keyword evidence="4" id="KW-0521">NADP</keyword>
<dbReference type="Proteomes" id="UP001165587">
    <property type="component" value="Unassembled WGS sequence"/>
</dbReference>
<name>A0AA42BVU9_9MICO</name>
<dbReference type="InterPro" id="IPR020946">
    <property type="entry name" value="Flavin_mOase-like"/>
</dbReference>
<protein>
    <submittedName>
        <fullName evidence="6">NAD(P)/FAD-dependent oxidoreductase</fullName>
    </submittedName>
</protein>
<evidence type="ECO:0000313" key="7">
    <source>
        <dbReference type="Proteomes" id="UP001165587"/>
    </source>
</evidence>